<evidence type="ECO:0000256" key="1">
    <source>
        <dbReference type="SAM" id="SignalP"/>
    </source>
</evidence>
<proteinExistence type="predicted"/>
<evidence type="ECO:0000313" key="3">
    <source>
        <dbReference type="Proteomes" id="UP000253410"/>
    </source>
</evidence>
<gene>
    <name evidence="2" type="ORF">DF182_25710</name>
</gene>
<dbReference type="OrthoDB" id="1263472at2"/>
<dbReference type="Proteomes" id="UP000253410">
    <property type="component" value="Unassembled WGS sequence"/>
</dbReference>
<feature type="chain" id="PRO_5016629370" evidence="1">
    <location>
        <begin position="26"/>
        <end position="114"/>
    </location>
</feature>
<feature type="signal peptide" evidence="1">
    <location>
        <begin position="1"/>
        <end position="25"/>
    </location>
</feature>
<accession>A0A365XV39</accession>
<dbReference type="EMBL" id="QFFJ01000002">
    <property type="protein sequence ID" value="RBL89881.1"/>
    <property type="molecule type" value="Genomic_DNA"/>
</dbReference>
<protein>
    <submittedName>
        <fullName evidence="2">Uncharacterized protein</fullName>
    </submittedName>
</protein>
<name>A0A365XV39_9BACT</name>
<reference evidence="2 3" key="1">
    <citation type="submission" date="2018-05" db="EMBL/GenBank/DDBJ databases">
        <title>Chitinophaga sp. K3CV102501T nov., isolated from isolated from a monsoon evergreen broad-leaved forest soil.</title>
        <authorList>
            <person name="Lv Y."/>
        </authorList>
    </citation>
    <scope>NUCLEOTIDE SEQUENCE [LARGE SCALE GENOMIC DNA]</scope>
    <source>
        <strain evidence="2 3">GDMCC 1.1325</strain>
    </source>
</reference>
<keyword evidence="3" id="KW-1185">Reference proteome</keyword>
<keyword evidence="1" id="KW-0732">Signal</keyword>
<comment type="caution">
    <text evidence="2">The sequence shown here is derived from an EMBL/GenBank/DDBJ whole genome shotgun (WGS) entry which is preliminary data.</text>
</comment>
<evidence type="ECO:0000313" key="2">
    <source>
        <dbReference type="EMBL" id="RBL89881.1"/>
    </source>
</evidence>
<sequence length="114" mass="12627">MNKKLYLSGALICCMLAQGSCSNEASEPNNEDITDAIDKTGSIETVLSTNHIDKFHDEMVTTHKIWTNSSLYKTVVHRDTIPSLGQTTEQGENGNGDTTSIKLQKDYEIYVTVQ</sequence>
<dbReference type="RefSeq" id="WP_147243549.1">
    <property type="nucleotide sequence ID" value="NZ_QFFJ01000002.1"/>
</dbReference>
<dbReference type="AlphaFoldDB" id="A0A365XV39"/>
<organism evidence="2 3">
    <name type="scientific">Chitinophaga flava</name>
    <dbReference type="NCBI Taxonomy" id="2259036"/>
    <lineage>
        <taxon>Bacteria</taxon>
        <taxon>Pseudomonadati</taxon>
        <taxon>Bacteroidota</taxon>
        <taxon>Chitinophagia</taxon>
        <taxon>Chitinophagales</taxon>
        <taxon>Chitinophagaceae</taxon>
        <taxon>Chitinophaga</taxon>
    </lineage>
</organism>